<dbReference type="NCBIfam" id="TIGR04435">
    <property type="entry name" value="restrict_AAA_1"/>
    <property type="match status" value="1"/>
</dbReference>
<name>A0ABS9ZZ87_9SPHI</name>
<dbReference type="InterPro" id="IPR003959">
    <property type="entry name" value="ATPase_AAA_core"/>
</dbReference>
<reference evidence="2" key="1">
    <citation type="submission" date="2022-03" db="EMBL/GenBank/DDBJ databases">
        <authorList>
            <person name="Woo C.Y."/>
        </authorList>
    </citation>
    <scope>NUCLEOTIDE SEQUENCE</scope>
    <source>
        <strain evidence="2">CYS-01</strain>
    </source>
</reference>
<organism evidence="2 3">
    <name type="scientific">Pedobacter montanisoli</name>
    <dbReference type="NCBI Taxonomy" id="2923277"/>
    <lineage>
        <taxon>Bacteria</taxon>
        <taxon>Pseudomonadati</taxon>
        <taxon>Bacteroidota</taxon>
        <taxon>Sphingobacteriia</taxon>
        <taxon>Sphingobacteriales</taxon>
        <taxon>Sphingobacteriaceae</taxon>
        <taxon>Pedobacter</taxon>
    </lineage>
</organism>
<evidence type="ECO:0000259" key="1">
    <source>
        <dbReference type="Pfam" id="PF13304"/>
    </source>
</evidence>
<dbReference type="InterPro" id="IPR030974">
    <property type="entry name" value="Restrict_AAA"/>
</dbReference>
<dbReference type="EMBL" id="JALGBH010000002">
    <property type="protein sequence ID" value="MCJ0743631.1"/>
    <property type="molecule type" value="Genomic_DNA"/>
</dbReference>
<keyword evidence="3" id="KW-1185">Reference proteome</keyword>
<protein>
    <submittedName>
        <fullName evidence="2">Restriction system-associated AAA family ATPase</fullName>
    </submittedName>
</protein>
<sequence>MEKSFRSLHSDFEIYFHSLDETKAMEEFRPFCFAGLNGSGKSNVLEALANIFYHLEICVARYLPDTIRDKKNFKREVCTPDAFILEYLIGQKKGSIYTIKNFDKVTISKKTGEEPKMEIRKYPFDQEAGQNISLIPNLKLDIETPGKSYLPDHVIGYSSGENEILSLPFIKARLVHLDEFKQYTQKGVARYDEPENGLIYIDNAMSQAVLLSCLLLENKDSLKPLKQEIGIQCLESFRMHINLKNFKYEIRNDSNLNIEEKSVLTILENEQLDRFKRCATSWFINKERLVLDFYVGKDYENESNPTKKAFEEHFGDSFNLFQAFRLLYELNNHILDDSTKEEVYRSQGYYTDGKIPTGGPNDDVFHFLDFMIIKKMKDSEIEKSLLLRNFSDGEHQLLHTMGICLLLKSKRALLLLDEPETHFNPSWRAKFIKMLNDSITASNNKTNENSSYNIHYLKDILLTSHSPFVISDCLPNNVLFFDKDQDTNKLKVKKASQLGINTYGAGVDYILKNIFKTQMISAQSFEEMKELIKTGSLDQLRNAVDFYGESSQKQFIFKKIFELTEDNNDSKHTKGKD</sequence>
<gene>
    <name evidence="2" type="ORF">MMF97_12990</name>
</gene>
<dbReference type="InterPro" id="IPR027417">
    <property type="entry name" value="P-loop_NTPase"/>
</dbReference>
<dbReference type="SUPFAM" id="SSF52540">
    <property type="entry name" value="P-loop containing nucleoside triphosphate hydrolases"/>
    <property type="match status" value="1"/>
</dbReference>
<comment type="caution">
    <text evidence="2">The sequence shown here is derived from an EMBL/GenBank/DDBJ whole genome shotgun (WGS) entry which is preliminary data.</text>
</comment>
<feature type="domain" description="ATPase AAA-type core" evidence="1">
    <location>
        <begin position="310"/>
        <end position="471"/>
    </location>
</feature>
<dbReference type="PANTHER" id="PTHR32182:SF25">
    <property type="entry name" value="SLR1056 PROTEIN"/>
    <property type="match status" value="1"/>
</dbReference>
<dbReference type="Pfam" id="PF13304">
    <property type="entry name" value="AAA_21"/>
    <property type="match status" value="1"/>
</dbReference>
<dbReference type="Gene3D" id="3.40.50.300">
    <property type="entry name" value="P-loop containing nucleotide triphosphate hydrolases"/>
    <property type="match status" value="2"/>
</dbReference>
<dbReference type="PANTHER" id="PTHR32182">
    <property type="entry name" value="DNA REPLICATION AND REPAIR PROTEIN RECF"/>
    <property type="match status" value="1"/>
</dbReference>
<evidence type="ECO:0000313" key="3">
    <source>
        <dbReference type="Proteomes" id="UP001165460"/>
    </source>
</evidence>
<dbReference type="Proteomes" id="UP001165460">
    <property type="component" value="Unassembled WGS sequence"/>
</dbReference>
<accession>A0ABS9ZZ87</accession>
<evidence type="ECO:0000313" key="2">
    <source>
        <dbReference type="EMBL" id="MCJ0743631.1"/>
    </source>
</evidence>
<proteinExistence type="predicted"/>